<dbReference type="Proteomes" id="UP001630127">
    <property type="component" value="Unassembled WGS sequence"/>
</dbReference>
<accession>A0ABD2Z5B5</accession>
<protein>
    <submittedName>
        <fullName evidence="1">Uncharacterized protein</fullName>
    </submittedName>
</protein>
<gene>
    <name evidence="1" type="ORF">ACH5RR_026237</name>
</gene>
<dbReference type="AlphaFoldDB" id="A0ABD2Z5B5"/>
<name>A0ABD2Z5B5_9GENT</name>
<evidence type="ECO:0000313" key="2">
    <source>
        <dbReference type="Proteomes" id="UP001630127"/>
    </source>
</evidence>
<comment type="caution">
    <text evidence="1">The sequence shown here is derived from an EMBL/GenBank/DDBJ whole genome shotgun (WGS) entry which is preliminary data.</text>
</comment>
<reference evidence="1 2" key="1">
    <citation type="submission" date="2024-11" db="EMBL/GenBank/DDBJ databases">
        <title>A near-complete genome assembly of Cinchona calisaya.</title>
        <authorList>
            <person name="Lian D.C."/>
            <person name="Zhao X.W."/>
            <person name="Wei L."/>
        </authorList>
    </citation>
    <scope>NUCLEOTIDE SEQUENCE [LARGE SCALE GENOMIC DNA]</scope>
    <source>
        <tissue evidence="1">Nenye</tissue>
    </source>
</reference>
<keyword evidence="2" id="KW-1185">Reference proteome</keyword>
<sequence length="120" mass="13295">MLPYDVLAKILVTTVNVNDLTFIKTAAKILQKIQKGVFDVSDEPLRIILQSSGIKVAMAVRKVQQGQEMELLPKEVDAAAHNNIYASHFVLLGYSLMDRLALNAHGIFGMKCIDQILTVQ</sequence>
<organism evidence="1 2">
    <name type="scientific">Cinchona calisaya</name>
    <dbReference type="NCBI Taxonomy" id="153742"/>
    <lineage>
        <taxon>Eukaryota</taxon>
        <taxon>Viridiplantae</taxon>
        <taxon>Streptophyta</taxon>
        <taxon>Embryophyta</taxon>
        <taxon>Tracheophyta</taxon>
        <taxon>Spermatophyta</taxon>
        <taxon>Magnoliopsida</taxon>
        <taxon>eudicotyledons</taxon>
        <taxon>Gunneridae</taxon>
        <taxon>Pentapetalae</taxon>
        <taxon>asterids</taxon>
        <taxon>lamiids</taxon>
        <taxon>Gentianales</taxon>
        <taxon>Rubiaceae</taxon>
        <taxon>Cinchonoideae</taxon>
        <taxon>Cinchoneae</taxon>
        <taxon>Cinchona</taxon>
    </lineage>
</organism>
<evidence type="ECO:0000313" key="1">
    <source>
        <dbReference type="EMBL" id="KAL3513520.1"/>
    </source>
</evidence>
<proteinExistence type="predicted"/>
<dbReference type="EMBL" id="JBJUIK010000011">
    <property type="protein sequence ID" value="KAL3513520.1"/>
    <property type="molecule type" value="Genomic_DNA"/>
</dbReference>